<evidence type="ECO:0000256" key="1">
    <source>
        <dbReference type="SAM" id="MobiDB-lite"/>
    </source>
</evidence>
<feature type="compositionally biased region" description="Basic residues" evidence="1">
    <location>
        <begin position="195"/>
        <end position="206"/>
    </location>
</feature>
<feature type="compositionally biased region" description="Basic and acidic residues" evidence="1">
    <location>
        <begin position="45"/>
        <end position="63"/>
    </location>
</feature>
<feature type="compositionally biased region" description="Basic residues" evidence="1">
    <location>
        <begin position="150"/>
        <end position="172"/>
    </location>
</feature>
<proteinExistence type="predicted"/>
<dbReference type="OrthoDB" id="3269397at2759"/>
<gene>
    <name evidence="2" type="ORF">BDN70DRAFT_873215</name>
</gene>
<organism evidence="2 3">
    <name type="scientific">Pholiota conissans</name>
    <dbReference type="NCBI Taxonomy" id="109636"/>
    <lineage>
        <taxon>Eukaryota</taxon>
        <taxon>Fungi</taxon>
        <taxon>Dikarya</taxon>
        <taxon>Basidiomycota</taxon>
        <taxon>Agaricomycotina</taxon>
        <taxon>Agaricomycetes</taxon>
        <taxon>Agaricomycetidae</taxon>
        <taxon>Agaricales</taxon>
        <taxon>Agaricineae</taxon>
        <taxon>Strophariaceae</taxon>
        <taxon>Pholiota</taxon>
    </lineage>
</organism>
<feature type="compositionally biased region" description="Low complexity" evidence="1">
    <location>
        <begin position="423"/>
        <end position="433"/>
    </location>
</feature>
<feature type="compositionally biased region" description="Polar residues" evidence="1">
    <location>
        <begin position="255"/>
        <end position="280"/>
    </location>
</feature>
<feature type="compositionally biased region" description="Basic and acidic residues" evidence="1">
    <location>
        <begin position="70"/>
        <end position="130"/>
    </location>
</feature>
<comment type="caution">
    <text evidence="2">The sequence shown here is derived from an EMBL/GenBank/DDBJ whole genome shotgun (WGS) entry which is preliminary data.</text>
</comment>
<dbReference type="AlphaFoldDB" id="A0A9P6D4T4"/>
<feature type="compositionally biased region" description="Basic and acidic residues" evidence="1">
    <location>
        <begin position="207"/>
        <end position="218"/>
    </location>
</feature>
<keyword evidence="3" id="KW-1185">Reference proteome</keyword>
<feature type="region of interest" description="Disordered" evidence="1">
    <location>
        <begin position="1"/>
        <end position="471"/>
    </location>
</feature>
<accession>A0A9P6D4T4</accession>
<evidence type="ECO:0000313" key="3">
    <source>
        <dbReference type="Proteomes" id="UP000807469"/>
    </source>
</evidence>
<feature type="compositionally biased region" description="Basic and acidic residues" evidence="1">
    <location>
        <begin position="16"/>
        <end position="34"/>
    </location>
</feature>
<protein>
    <submittedName>
        <fullName evidence="2">Uncharacterized protein</fullName>
    </submittedName>
</protein>
<dbReference type="EMBL" id="MU155149">
    <property type="protein sequence ID" value="KAF9483834.1"/>
    <property type="molecule type" value="Genomic_DNA"/>
</dbReference>
<evidence type="ECO:0000313" key="2">
    <source>
        <dbReference type="EMBL" id="KAF9483834.1"/>
    </source>
</evidence>
<feature type="compositionally biased region" description="Basic and acidic residues" evidence="1">
    <location>
        <begin position="312"/>
        <end position="321"/>
    </location>
</feature>
<reference evidence="2" key="1">
    <citation type="submission" date="2020-11" db="EMBL/GenBank/DDBJ databases">
        <authorList>
            <consortium name="DOE Joint Genome Institute"/>
            <person name="Ahrendt S."/>
            <person name="Riley R."/>
            <person name="Andreopoulos W."/>
            <person name="Labutti K."/>
            <person name="Pangilinan J."/>
            <person name="Ruiz-Duenas F.J."/>
            <person name="Barrasa J.M."/>
            <person name="Sanchez-Garcia M."/>
            <person name="Camarero S."/>
            <person name="Miyauchi S."/>
            <person name="Serrano A."/>
            <person name="Linde D."/>
            <person name="Babiker R."/>
            <person name="Drula E."/>
            <person name="Ayuso-Fernandez I."/>
            <person name="Pacheco R."/>
            <person name="Padilla G."/>
            <person name="Ferreira P."/>
            <person name="Barriuso J."/>
            <person name="Kellner H."/>
            <person name="Castanera R."/>
            <person name="Alfaro M."/>
            <person name="Ramirez L."/>
            <person name="Pisabarro A.G."/>
            <person name="Kuo A."/>
            <person name="Tritt A."/>
            <person name="Lipzen A."/>
            <person name="He G."/>
            <person name="Yan M."/>
            <person name="Ng V."/>
            <person name="Cullen D."/>
            <person name="Martin F."/>
            <person name="Rosso M.-N."/>
            <person name="Henrissat B."/>
            <person name="Hibbett D."/>
            <person name="Martinez A.T."/>
            <person name="Grigoriev I.V."/>
        </authorList>
    </citation>
    <scope>NUCLEOTIDE SEQUENCE</scope>
    <source>
        <strain evidence="2">CIRM-BRFM 674</strain>
    </source>
</reference>
<dbReference type="Proteomes" id="UP000807469">
    <property type="component" value="Unassembled WGS sequence"/>
</dbReference>
<sequence>MANLPPRPESPLRLGSARDDRRHIVDERERDRRAAQPMAPRYRSPRPERLPDRDRTYMPRPKGDTYIADYDGRREDRRDYDDRDRDRDRDRSRRDYDRDRRNWERERERDRSPPPRRWSPDRRYDRERGPPRRPSPTRRSGPRRDSRSPLPRRKFSRSPYRGRNRSRSRSRPFRSPPPRAIRLGNHSIAASPRSRSSHSPRRRRYSRERSPASPDRRPNQRAPSPRRGSPRREEHKPLPTGPLADRHKEEHVAATSDTQNQTTSISMSTVEEISQDSVAPQKTRLEQSEKVSASQSLPEPIYQAMSQPTTKTEAEDIKMESIPEPELPVSQNYPEPKPDVPYEDILPKVTVPPEAPEVKMDFVDSPKPPTLASTQSRGSTPPKPSPNLSDQNRGLPTGPRWGGPRSPPRGPRSHLQPRPPPVQSSSSYRSAPRGPRRDFRGGPPSSYLPATPKTGPSLPPIPKYSKPNDTDALESEIARLQGHRGHLNVEHFQHVSNSRKALQELDMASIELHAAENRRRITELQLEMARTGSLGIDAQLTDVGGI</sequence>
<name>A0A9P6D4T4_9AGAR</name>